<dbReference type="Pfam" id="PF08808">
    <property type="entry name" value="RES"/>
    <property type="match status" value="1"/>
</dbReference>
<dbReference type="KEGG" id="vas:GT360_21270"/>
<evidence type="ECO:0000313" key="2">
    <source>
        <dbReference type="EMBL" id="QIA66025.1"/>
    </source>
</evidence>
<dbReference type="EMBL" id="CP047476">
    <property type="protein sequence ID" value="QIA66025.1"/>
    <property type="molecule type" value="Genomic_DNA"/>
</dbReference>
<protein>
    <submittedName>
        <fullName evidence="2">RES domain-containing protein</fullName>
    </submittedName>
</protein>
<dbReference type="Pfam" id="PF18870">
    <property type="entry name" value="HEPN_RES_NTD1"/>
    <property type="match status" value="1"/>
</dbReference>
<evidence type="ECO:0000313" key="3">
    <source>
        <dbReference type="Proteomes" id="UP000464262"/>
    </source>
</evidence>
<feature type="domain" description="RES" evidence="1">
    <location>
        <begin position="224"/>
        <end position="379"/>
    </location>
</feature>
<sequence length="391" mass="44627">MGYHSELMISMWESPQLSGLDKNVCADCVVDESLASIVTANLSSNSCSYCGEENEEGELIAAPYDLIMERVYESIFQYYADAQDVDMPWVEKEWLMPETNIWDVMGEFDPGWSGELCEDLIDSSDASLYLVEHVKNDWSVDSPSSALSYGWSAFKDQVLYKTRYLFLSEPEDEFSSGRPDYIPISSMLDALGALCNTEELVTTIPAETEFYRVRVNQQDEEFTDFSDIGVPPEGKASAGRMNPAGISYFYVAYDQETAEKEVITDATEWSIAKFKLLKDIKVIDFVDLPKTPSVFEPEKYDARQNLSFLRAFVKELTLPVSKDGREHVEYVPTQIISEYFRFRFKTKDDQPILGLRYRSVKNPEGINIAVFDSNNESLNKWFELLSIEKNC</sequence>
<dbReference type="InterPro" id="IPR014914">
    <property type="entry name" value="RES_dom"/>
</dbReference>
<dbReference type="AlphaFoldDB" id="A0A7Z2T837"/>
<dbReference type="RefSeq" id="WP_025502529.1">
    <property type="nucleotide sequence ID" value="NZ_CP047476.1"/>
</dbReference>
<dbReference type="SMART" id="SM00953">
    <property type="entry name" value="RES"/>
    <property type="match status" value="1"/>
</dbReference>
<accession>A0A7Z2T837</accession>
<proteinExistence type="predicted"/>
<gene>
    <name evidence="2" type="ORF">GT360_21270</name>
</gene>
<evidence type="ECO:0000259" key="1">
    <source>
        <dbReference type="SMART" id="SM00953"/>
    </source>
</evidence>
<dbReference type="InterPro" id="IPR041206">
    <property type="entry name" value="HEPN/RES_NTD1"/>
</dbReference>
<organism evidence="2 3">
    <name type="scientific">Vibrio astriarenae</name>
    <dbReference type="NCBI Taxonomy" id="1481923"/>
    <lineage>
        <taxon>Bacteria</taxon>
        <taxon>Pseudomonadati</taxon>
        <taxon>Pseudomonadota</taxon>
        <taxon>Gammaproteobacteria</taxon>
        <taxon>Vibrionales</taxon>
        <taxon>Vibrionaceae</taxon>
        <taxon>Vibrio</taxon>
    </lineage>
</organism>
<reference evidence="2 3" key="1">
    <citation type="submission" date="2020-01" db="EMBL/GenBank/DDBJ databases">
        <title>Whole genome and functional gene identification of agarase of Vibrio HN897.</title>
        <authorList>
            <person name="Liu Y."/>
            <person name="Zhao Z."/>
        </authorList>
    </citation>
    <scope>NUCLEOTIDE SEQUENCE [LARGE SCALE GENOMIC DNA]</scope>
    <source>
        <strain evidence="2 3">HN897</strain>
    </source>
</reference>
<keyword evidence="3" id="KW-1185">Reference proteome</keyword>
<name>A0A7Z2T837_9VIBR</name>
<dbReference type="Proteomes" id="UP000464262">
    <property type="component" value="Chromosome 2"/>
</dbReference>